<protein>
    <submittedName>
        <fullName evidence="1">Uncharacterized protein</fullName>
    </submittedName>
</protein>
<reference evidence="1" key="1">
    <citation type="submission" date="2021-09" db="EMBL/GenBank/DDBJ databases">
        <authorList>
            <consortium name="AG Swart"/>
            <person name="Singh M."/>
            <person name="Singh A."/>
            <person name="Seah K."/>
            <person name="Emmerich C."/>
        </authorList>
    </citation>
    <scope>NUCLEOTIDE SEQUENCE</scope>
    <source>
        <strain evidence="1">ATCC30299</strain>
    </source>
</reference>
<dbReference type="Proteomes" id="UP001162131">
    <property type="component" value="Unassembled WGS sequence"/>
</dbReference>
<dbReference type="EMBL" id="CAJZBQ010000063">
    <property type="protein sequence ID" value="CAG9336088.1"/>
    <property type="molecule type" value="Genomic_DNA"/>
</dbReference>
<name>A0AAU9KFL4_9CILI</name>
<accession>A0AAU9KFL4</accession>
<keyword evidence="2" id="KW-1185">Reference proteome</keyword>
<dbReference type="AlphaFoldDB" id="A0AAU9KFL4"/>
<sequence>MVNAVRLYLIECGGFIYKSEIEDDTAWKIVAASVISEICPWQVYCLYNKETIYIGCRDLNEYYKFICLAKIWLRFYTPRRGAVHFFNYC</sequence>
<gene>
    <name evidence="1" type="ORF">BSTOLATCC_MIC65393</name>
</gene>
<proteinExistence type="predicted"/>
<organism evidence="1 2">
    <name type="scientific">Blepharisma stoltei</name>
    <dbReference type="NCBI Taxonomy" id="1481888"/>
    <lineage>
        <taxon>Eukaryota</taxon>
        <taxon>Sar</taxon>
        <taxon>Alveolata</taxon>
        <taxon>Ciliophora</taxon>
        <taxon>Postciliodesmatophora</taxon>
        <taxon>Heterotrichea</taxon>
        <taxon>Heterotrichida</taxon>
        <taxon>Blepharismidae</taxon>
        <taxon>Blepharisma</taxon>
    </lineage>
</organism>
<comment type="caution">
    <text evidence="1">The sequence shown here is derived from an EMBL/GenBank/DDBJ whole genome shotgun (WGS) entry which is preliminary data.</text>
</comment>
<evidence type="ECO:0000313" key="1">
    <source>
        <dbReference type="EMBL" id="CAG9336088.1"/>
    </source>
</evidence>
<evidence type="ECO:0000313" key="2">
    <source>
        <dbReference type="Proteomes" id="UP001162131"/>
    </source>
</evidence>